<dbReference type="EMBL" id="JARKIE010000050">
    <property type="protein sequence ID" value="KAJ7692752.1"/>
    <property type="molecule type" value="Genomic_DNA"/>
</dbReference>
<name>A0AAD7GK28_MYCRO</name>
<sequence length="168" mass="17402">MDASVVAGACGGHALRRVSHVPGDDSSARLSSRRAIRTLQSITRASPRTQPAIPVLPRCLKRSRLRAPDSGRAAGLCLCCFATAGPLLANAPVYRALSARTQPARTRPLASSVHACPQGGQAGRVAGVDAGAGGGRRVRSGLSGARDTIAQHDTRLHDVSEILNEAID</sequence>
<dbReference type="Proteomes" id="UP001221757">
    <property type="component" value="Unassembled WGS sequence"/>
</dbReference>
<keyword evidence="2" id="KW-1185">Reference proteome</keyword>
<proteinExistence type="predicted"/>
<evidence type="ECO:0000313" key="1">
    <source>
        <dbReference type="EMBL" id="KAJ7692752.1"/>
    </source>
</evidence>
<reference evidence="1" key="1">
    <citation type="submission" date="2023-03" db="EMBL/GenBank/DDBJ databases">
        <title>Massive genome expansion in bonnet fungi (Mycena s.s.) driven by repeated elements and novel gene families across ecological guilds.</title>
        <authorList>
            <consortium name="Lawrence Berkeley National Laboratory"/>
            <person name="Harder C.B."/>
            <person name="Miyauchi S."/>
            <person name="Viragh M."/>
            <person name="Kuo A."/>
            <person name="Thoen E."/>
            <person name="Andreopoulos B."/>
            <person name="Lu D."/>
            <person name="Skrede I."/>
            <person name="Drula E."/>
            <person name="Henrissat B."/>
            <person name="Morin E."/>
            <person name="Kohler A."/>
            <person name="Barry K."/>
            <person name="LaButti K."/>
            <person name="Morin E."/>
            <person name="Salamov A."/>
            <person name="Lipzen A."/>
            <person name="Mereny Z."/>
            <person name="Hegedus B."/>
            <person name="Baldrian P."/>
            <person name="Stursova M."/>
            <person name="Weitz H."/>
            <person name="Taylor A."/>
            <person name="Grigoriev I.V."/>
            <person name="Nagy L.G."/>
            <person name="Martin F."/>
            <person name="Kauserud H."/>
        </authorList>
    </citation>
    <scope>NUCLEOTIDE SEQUENCE</scope>
    <source>
        <strain evidence="1">CBHHK067</strain>
    </source>
</reference>
<protein>
    <submittedName>
        <fullName evidence="1">Uncharacterized protein</fullName>
    </submittedName>
</protein>
<accession>A0AAD7GK28</accession>
<evidence type="ECO:0000313" key="2">
    <source>
        <dbReference type="Proteomes" id="UP001221757"/>
    </source>
</evidence>
<dbReference type="AlphaFoldDB" id="A0AAD7GK28"/>
<comment type="caution">
    <text evidence="1">The sequence shown here is derived from an EMBL/GenBank/DDBJ whole genome shotgun (WGS) entry which is preliminary data.</text>
</comment>
<gene>
    <name evidence="1" type="ORF">B0H17DRAFT_1200327</name>
</gene>
<organism evidence="1 2">
    <name type="scientific">Mycena rosella</name>
    <name type="common">Pink bonnet</name>
    <name type="synonym">Agaricus rosellus</name>
    <dbReference type="NCBI Taxonomy" id="1033263"/>
    <lineage>
        <taxon>Eukaryota</taxon>
        <taxon>Fungi</taxon>
        <taxon>Dikarya</taxon>
        <taxon>Basidiomycota</taxon>
        <taxon>Agaricomycotina</taxon>
        <taxon>Agaricomycetes</taxon>
        <taxon>Agaricomycetidae</taxon>
        <taxon>Agaricales</taxon>
        <taxon>Marasmiineae</taxon>
        <taxon>Mycenaceae</taxon>
        <taxon>Mycena</taxon>
    </lineage>
</organism>